<keyword evidence="7" id="KW-0255">Endonuclease</keyword>
<dbReference type="SUPFAM" id="SSF53098">
    <property type="entry name" value="Ribonuclease H-like"/>
    <property type="match status" value="1"/>
</dbReference>
<feature type="domain" description="Integrase catalytic" evidence="17">
    <location>
        <begin position="290"/>
        <end position="461"/>
    </location>
</feature>
<dbReference type="Gene3D" id="3.30.420.10">
    <property type="entry name" value="Ribonuclease H-like superfamily/Ribonuclease H"/>
    <property type="match status" value="1"/>
</dbReference>
<keyword evidence="4" id="KW-0540">Nuclease</keyword>
<evidence type="ECO:0000256" key="5">
    <source>
        <dbReference type="ARBA" id="ARBA00022723"/>
    </source>
</evidence>
<keyword evidence="6" id="KW-0547">Nucleotide-binding</keyword>
<feature type="compositionally biased region" description="Low complexity" evidence="16">
    <location>
        <begin position="645"/>
        <end position="665"/>
    </location>
</feature>
<keyword evidence="19" id="KW-1185">Reference proteome</keyword>
<dbReference type="PANTHER" id="PTHR42648:SF11">
    <property type="entry name" value="TRANSPOSON TY4-P GAG-POL POLYPROTEIN"/>
    <property type="match status" value="1"/>
</dbReference>
<keyword evidence="12" id="KW-0695">RNA-directed DNA polymerase</keyword>
<dbReference type="InterPro" id="IPR001584">
    <property type="entry name" value="Integrase_cat-core"/>
</dbReference>
<evidence type="ECO:0000256" key="13">
    <source>
        <dbReference type="ARBA" id="ARBA00022932"/>
    </source>
</evidence>
<feature type="region of interest" description="Disordered" evidence="16">
    <location>
        <begin position="536"/>
        <end position="558"/>
    </location>
</feature>
<keyword evidence="15" id="KW-0233">DNA recombination</keyword>
<dbReference type="VEuPathDB" id="CryptoDB:Vbra_78"/>
<feature type="compositionally biased region" description="Pro residues" evidence="16">
    <location>
        <begin position="204"/>
        <end position="224"/>
    </location>
</feature>
<feature type="region of interest" description="Disordered" evidence="16">
    <location>
        <begin position="197"/>
        <end position="228"/>
    </location>
</feature>
<keyword evidence="13" id="KW-0548">Nucleotidyltransferase</keyword>
<keyword evidence="3" id="KW-0645">Protease</keyword>
<evidence type="ECO:0000313" key="18">
    <source>
        <dbReference type="EMBL" id="CEM33133.1"/>
    </source>
</evidence>
<organism evidence="18 19">
    <name type="scientific">Vitrella brassicaformis (strain CCMP3155)</name>
    <dbReference type="NCBI Taxonomy" id="1169540"/>
    <lineage>
        <taxon>Eukaryota</taxon>
        <taxon>Sar</taxon>
        <taxon>Alveolata</taxon>
        <taxon>Colpodellida</taxon>
        <taxon>Vitrellaceae</taxon>
        <taxon>Vitrella</taxon>
    </lineage>
</organism>
<evidence type="ECO:0000256" key="3">
    <source>
        <dbReference type="ARBA" id="ARBA00022670"/>
    </source>
</evidence>
<dbReference type="PROSITE" id="PS50994">
    <property type="entry name" value="INTEGRASE"/>
    <property type="match status" value="1"/>
</dbReference>
<evidence type="ECO:0000256" key="9">
    <source>
        <dbReference type="ARBA" id="ARBA00022840"/>
    </source>
</evidence>
<evidence type="ECO:0000256" key="11">
    <source>
        <dbReference type="ARBA" id="ARBA00022908"/>
    </source>
</evidence>
<feature type="compositionally biased region" description="Pro residues" evidence="16">
    <location>
        <begin position="628"/>
        <end position="644"/>
    </location>
</feature>
<feature type="region of interest" description="Disordered" evidence="16">
    <location>
        <begin position="748"/>
        <end position="771"/>
    </location>
</feature>
<keyword evidence="5" id="KW-0479">Metal-binding</keyword>
<proteinExistence type="predicted"/>
<dbReference type="OrthoDB" id="413361at2759"/>
<dbReference type="GO" id="GO:0003887">
    <property type="term" value="F:DNA-directed DNA polymerase activity"/>
    <property type="evidence" value="ECO:0007669"/>
    <property type="project" value="UniProtKB-KW"/>
</dbReference>
<dbReference type="InterPro" id="IPR054722">
    <property type="entry name" value="PolX-like_BBD"/>
</dbReference>
<evidence type="ECO:0000256" key="10">
    <source>
        <dbReference type="ARBA" id="ARBA00022842"/>
    </source>
</evidence>
<accession>A0A0G4GRH8</accession>
<evidence type="ECO:0000256" key="6">
    <source>
        <dbReference type="ARBA" id="ARBA00022741"/>
    </source>
</evidence>
<dbReference type="EMBL" id="CDMY01000771">
    <property type="protein sequence ID" value="CEM33133.1"/>
    <property type="molecule type" value="Genomic_DNA"/>
</dbReference>
<evidence type="ECO:0000256" key="15">
    <source>
        <dbReference type="ARBA" id="ARBA00023172"/>
    </source>
</evidence>
<dbReference type="InParanoid" id="A0A0G4GRH8"/>
<keyword evidence="11" id="KW-0229">DNA integration</keyword>
<keyword evidence="8" id="KW-0378">Hydrolase</keyword>
<feature type="compositionally biased region" description="Low complexity" evidence="16">
    <location>
        <begin position="618"/>
        <end position="627"/>
    </location>
</feature>
<dbReference type="InterPro" id="IPR012337">
    <property type="entry name" value="RNaseH-like_sf"/>
</dbReference>
<dbReference type="GO" id="GO:0005524">
    <property type="term" value="F:ATP binding"/>
    <property type="evidence" value="ECO:0007669"/>
    <property type="project" value="UniProtKB-KW"/>
</dbReference>
<evidence type="ECO:0000256" key="1">
    <source>
        <dbReference type="ARBA" id="ARBA00002180"/>
    </source>
</evidence>
<gene>
    <name evidence="18" type="ORF">Vbra_78</name>
</gene>
<evidence type="ECO:0000256" key="14">
    <source>
        <dbReference type="ARBA" id="ARBA00023113"/>
    </source>
</evidence>
<keyword evidence="9" id="KW-0067">ATP-binding</keyword>
<dbReference type="Pfam" id="PF22936">
    <property type="entry name" value="Pol_BBD"/>
    <property type="match status" value="1"/>
</dbReference>
<evidence type="ECO:0000256" key="7">
    <source>
        <dbReference type="ARBA" id="ARBA00022759"/>
    </source>
</evidence>
<dbReference type="InterPro" id="IPR039537">
    <property type="entry name" value="Retrotran_Ty1/copia-like"/>
</dbReference>
<keyword evidence="2" id="KW-1188">Viral release from host cell</keyword>
<dbReference type="GO" id="GO:0006310">
    <property type="term" value="P:DNA recombination"/>
    <property type="evidence" value="ECO:0007669"/>
    <property type="project" value="UniProtKB-KW"/>
</dbReference>
<dbReference type="AlphaFoldDB" id="A0A0G4GRH8"/>
<keyword evidence="13" id="KW-0808">Transferase</keyword>
<keyword evidence="14" id="KW-0917">Virion maturation</keyword>
<protein>
    <recommendedName>
        <fullName evidence="17">Integrase catalytic domain-containing protein</fullName>
    </recommendedName>
</protein>
<dbReference type="GO" id="GO:0006508">
    <property type="term" value="P:proteolysis"/>
    <property type="evidence" value="ECO:0007669"/>
    <property type="project" value="UniProtKB-KW"/>
</dbReference>
<name>A0A0G4GRH8_VITBC</name>
<evidence type="ECO:0000256" key="2">
    <source>
        <dbReference type="ARBA" id="ARBA00022612"/>
    </source>
</evidence>
<evidence type="ECO:0000256" key="4">
    <source>
        <dbReference type="ARBA" id="ARBA00022722"/>
    </source>
</evidence>
<keyword evidence="10" id="KW-0460">Magnesium</keyword>
<evidence type="ECO:0000256" key="16">
    <source>
        <dbReference type="SAM" id="MobiDB-lite"/>
    </source>
</evidence>
<feature type="region of interest" description="Disordered" evidence="16">
    <location>
        <begin position="580"/>
        <end position="691"/>
    </location>
</feature>
<evidence type="ECO:0000313" key="19">
    <source>
        <dbReference type="Proteomes" id="UP000041254"/>
    </source>
</evidence>
<dbReference type="InterPro" id="IPR057670">
    <property type="entry name" value="SH3_retrovirus"/>
</dbReference>
<dbReference type="Proteomes" id="UP000041254">
    <property type="component" value="Unassembled WGS sequence"/>
</dbReference>
<dbReference type="GO" id="GO:0015074">
    <property type="term" value="P:DNA integration"/>
    <property type="evidence" value="ECO:0007669"/>
    <property type="project" value="UniProtKB-KW"/>
</dbReference>
<dbReference type="GO" id="GO:0003676">
    <property type="term" value="F:nucleic acid binding"/>
    <property type="evidence" value="ECO:0007669"/>
    <property type="project" value="InterPro"/>
</dbReference>
<evidence type="ECO:0000256" key="12">
    <source>
        <dbReference type="ARBA" id="ARBA00022918"/>
    </source>
</evidence>
<dbReference type="PhylomeDB" id="A0A0G4GRH8"/>
<dbReference type="STRING" id="1169540.A0A0G4GRH8"/>
<dbReference type="GO" id="GO:0004519">
    <property type="term" value="F:endonuclease activity"/>
    <property type="evidence" value="ECO:0007669"/>
    <property type="project" value="UniProtKB-KW"/>
</dbReference>
<evidence type="ECO:0000256" key="8">
    <source>
        <dbReference type="ARBA" id="ARBA00022801"/>
    </source>
</evidence>
<dbReference type="InterPro" id="IPR036397">
    <property type="entry name" value="RNaseH_sf"/>
</dbReference>
<dbReference type="PANTHER" id="PTHR42648">
    <property type="entry name" value="TRANSPOSASE, PUTATIVE-RELATED"/>
    <property type="match status" value="1"/>
</dbReference>
<comment type="function">
    <text evidence="1">The aspartyl protease (PR) mediates the proteolytic cleavages of the Gag and Gag-Pol polyproteins after assembly of the VLP.</text>
</comment>
<dbReference type="GO" id="GO:0046872">
    <property type="term" value="F:metal ion binding"/>
    <property type="evidence" value="ECO:0007669"/>
    <property type="project" value="UniProtKB-KW"/>
</dbReference>
<evidence type="ECO:0000259" key="17">
    <source>
        <dbReference type="PROSITE" id="PS50994"/>
    </source>
</evidence>
<sequence length="771" mass="85677">MPLCAPLRIHVSTWSRSYHTNATFEDENSPVFEESYVTEETHGISMASHARVEEVSDETGGSEEDAIIETRVAATLSDKKDNRIIADSGAQKHCMFDKGSFLNLTPTKRYRIRSVTGDTTMAEGVGDVQLSVWTAEGRVVEMRVHDVLYVPDLSVNLLPAGALDRAYNYTTHLQRTRSCIKFGQLTIPLRRESGLYYLSTMPSPNSPPPPPKTPPPSKTPPPKTTPSLAATATAEEVAATERTHRLMCHIGHKRLAQSQEFVDGMPDIKPPEDGCVCEGCVAGKMRLKNVCREPGTRAKEAFDLVHLDHKPMKVASVEGDTGFFMTDDKTRHICAFAVPSRNKVTECVGCYEQAMGKIKTLRSDGAKEFRYGKLEQYCIEHRIRQQFNAPYHRNQGGVVEHKVGILMALMTSIMADSGMPEEYWPYALDHAVRMYNITVTKAARLPDGRPTSPHYALYGKKASIKGLFLFGSAAFVHQRKEIRRGLQAKGKMMVMLGMAPRMKGTYRALDIDTKKVYETPEVIVDESRFPFKERRERMKNPTPAPWAHNGQGTGVGEAHGGRCGGARDGMGEQRVQINVPFPSTFGRTPSTASPSPTPPRQNPPGASSSNPPPPPPAQQQQQGDQQQPHPPSHPPSPSPSPPPAVVQAPPQEQPPQQQDGQDGQQTRGGGRQGLRRDVRRPKRDGEENYDFSKCLQRQVNIVRAEEESKMPTLQEYISKRAPQLHGNTILRRQHAQREWQEKINDRIRERLGKSPQKRYGGDAGADCASTH</sequence>
<dbReference type="GO" id="GO:0003964">
    <property type="term" value="F:RNA-directed DNA polymerase activity"/>
    <property type="evidence" value="ECO:0007669"/>
    <property type="project" value="UniProtKB-KW"/>
</dbReference>
<dbReference type="GO" id="GO:0008233">
    <property type="term" value="F:peptidase activity"/>
    <property type="evidence" value="ECO:0007669"/>
    <property type="project" value="UniProtKB-KW"/>
</dbReference>
<reference evidence="18 19" key="1">
    <citation type="submission" date="2014-11" db="EMBL/GenBank/DDBJ databases">
        <authorList>
            <person name="Zhu J."/>
            <person name="Qi W."/>
            <person name="Song R."/>
        </authorList>
    </citation>
    <scope>NUCLEOTIDE SEQUENCE [LARGE SCALE GENOMIC DNA]</scope>
</reference>
<dbReference type="Pfam" id="PF25597">
    <property type="entry name" value="SH3_retrovirus"/>
    <property type="match status" value="1"/>
</dbReference>
<keyword evidence="13" id="KW-0239">DNA-directed DNA polymerase</keyword>